<dbReference type="Pfam" id="PF00307">
    <property type="entry name" value="CH"/>
    <property type="match status" value="4"/>
</dbReference>
<dbReference type="OMA" id="WQLMRKN"/>
<dbReference type="FunFam" id="1.10.418.10:FF:000042">
    <property type="entry name" value="Fimbrin, putative"/>
    <property type="match status" value="1"/>
</dbReference>
<evidence type="ECO:0000256" key="1">
    <source>
        <dbReference type="ARBA" id="ARBA00022723"/>
    </source>
</evidence>
<dbReference type="GO" id="GO:0051015">
    <property type="term" value="F:actin filament binding"/>
    <property type="evidence" value="ECO:0007669"/>
    <property type="project" value="InterPro"/>
</dbReference>
<feature type="compositionally biased region" description="Basic and acidic residues" evidence="6">
    <location>
        <begin position="7"/>
        <end position="20"/>
    </location>
</feature>
<dbReference type="GO" id="GO:0032432">
    <property type="term" value="C:actin filament bundle"/>
    <property type="evidence" value="ECO:0007669"/>
    <property type="project" value="TreeGrafter"/>
</dbReference>
<accession>L8GJG4</accession>
<evidence type="ECO:0000259" key="7">
    <source>
        <dbReference type="PROSITE" id="PS50021"/>
    </source>
</evidence>
<keyword evidence="3" id="KW-0106">Calcium</keyword>
<dbReference type="KEGG" id="acan:ACA1_095080"/>
<dbReference type="CDD" id="cd21298">
    <property type="entry name" value="CH_PLS_rpt3"/>
    <property type="match status" value="1"/>
</dbReference>
<dbReference type="GO" id="GO:0046872">
    <property type="term" value="F:metal ion binding"/>
    <property type="evidence" value="ECO:0007669"/>
    <property type="project" value="UniProtKB-KW"/>
</dbReference>
<dbReference type="Proteomes" id="UP000011083">
    <property type="component" value="Unassembled WGS sequence"/>
</dbReference>
<dbReference type="GeneID" id="14913348"/>
<keyword evidence="2" id="KW-0677">Repeat</keyword>
<reference evidence="8 9" key="1">
    <citation type="journal article" date="2013" name="Genome Biol.">
        <title>Genome of Acanthamoeba castellanii highlights extensive lateral gene transfer and early evolution of tyrosine kinase signaling.</title>
        <authorList>
            <person name="Clarke M."/>
            <person name="Lohan A.J."/>
            <person name="Liu B."/>
            <person name="Lagkouvardos I."/>
            <person name="Roy S."/>
            <person name="Zafar N."/>
            <person name="Bertelli C."/>
            <person name="Schilde C."/>
            <person name="Kianianmomeni A."/>
            <person name="Burglin T.R."/>
            <person name="Frech C."/>
            <person name="Turcotte B."/>
            <person name="Kopec K.O."/>
            <person name="Synnott J.M."/>
            <person name="Choo C."/>
            <person name="Paponov I."/>
            <person name="Finkler A."/>
            <person name="Soon Heng Tan C."/>
            <person name="Hutchins A.P."/>
            <person name="Weinmeier T."/>
            <person name="Rattei T."/>
            <person name="Chu J.S."/>
            <person name="Gimenez G."/>
            <person name="Irimia M."/>
            <person name="Rigden D.J."/>
            <person name="Fitzpatrick D.A."/>
            <person name="Lorenzo-Morales J."/>
            <person name="Bateman A."/>
            <person name="Chiu C.H."/>
            <person name="Tang P."/>
            <person name="Hegemann P."/>
            <person name="Fromm H."/>
            <person name="Raoult D."/>
            <person name="Greub G."/>
            <person name="Miranda-Saavedra D."/>
            <person name="Chen N."/>
            <person name="Nash P."/>
            <person name="Ginger M.L."/>
            <person name="Horn M."/>
            <person name="Schaap P."/>
            <person name="Caler L."/>
            <person name="Loftus B."/>
        </authorList>
    </citation>
    <scope>NUCLEOTIDE SEQUENCE [LARGE SCALE GENOMIC DNA]</scope>
    <source>
        <strain evidence="8 9">Neff</strain>
    </source>
</reference>
<dbReference type="PROSITE" id="PS50021">
    <property type="entry name" value="CH"/>
    <property type="match status" value="4"/>
</dbReference>
<evidence type="ECO:0000256" key="6">
    <source>
        <dbReference type="SAM" id="MobiDB-lite"/>
    </source>
</evidence>
<dbReference type="PANTHER" id="PTHR19961">
    <property type="entry name" value="FIMBRIN/PLASTIN"/>
    <property type="match status" value="1"/>
</dbReference>
<dbReference type="VEuPathDB" id="AmoebaDB:ACA1_095080"/>
<dbReference type="GO" id="GO:0005737">
    <property type="term" value="C:cytoplasm"/>
    <property type="evidence" value="ECO:0007669"/>
    <property type="project" value="TreeGrafter"/>
</dbReference>
<dbReference type="Gene3D" id="1.10.418.10">
    <property type="entry name" value="Calponin-like domain"/>
    <property type="match status" value="4"/>
</dbReference>
<dbReference type="FunFam" id="1.10.418.10:FF:000027">
    <property type="entry name" value="Probable fimbrin"/>
    <property type="match status" value="1"/>
</dbReference>
<dbReference type="AlphaFoldDB" id="L8GJG4"/>
<feature type="domain" description="Calponin-homology (CH)" evidence="7">
    <location>
        <begin position="20"/>
        <end position="137"/>
    </location>
</feature>
<feature type="domain" description="Calponin-homology (CH)" evidence="7">
    <location>
        <begin position="165"/>
        <end position="268"/>
    </location>
</feature>
<dbReference type="InterPro" id="IPR001589">
    <property type="entry name" value="Actinin_actin-bd_CS"/>
</dbReference>
<evidence type="ECO:0000256" key="4">
    <source>
        <dbReference type="ARBA" id="ARBA00023203"/>
    </source>
</evidence>
<dbReference type="SMART" id="SM00033">
    <property type="entry name" value="CH"/>
    <property type="match status" value="4"/>
</dbReference>
<dbReference type="GO" id="GO:0051639">
    <property type="term" value="P:actin filament network formation"/>
    <property type="evidence" value="ECO:0007669"/>
    <property type="project" value="TreeGrafter"/>
</dbReference>
<dbReference type="GO" id="GO:0051017">
    <property type="term" value="P:actin filament bundle assembly"/>
    <property type="evidence" value="ECO:0007669"/>
    <property type="project" value="InterPro"/>
</dbReference>
<dbReference type="InterPro" id="IPR036872">
    <property type="entry name" value="CH_dom_sf"/>
</dbReference>
<evidence type="ECO:0000256" key="3">
    <source>
        <dbReference type="ARBA" id="ARBA00022837"/>
    </source>
</evidence>
<dbReference type="STRING" id="1257118.L8GJG4"/>
<evidence type="ECO:0000256" key="2">
    <source>
        <dbReference type="ARBA" id="ARBA00022737"/>
    </source>
</evidence>
<sequence>MQTAKVEQLKKGETTHSWSEEEKEAFTDYINNTLNKDRDIGSRLPINPKDNSLFSSVHDGLLICKLINDAIPETIDERVLNKGTNLNNFKIHENQAVAINSAKAIGCNIINIGAQDLMDGAPHLVLGLIWQIIRIGLFSRINLVNHPELYRLLEPGETIEDLLKLPIDQILLRWVNYHLKNAGWDKRVNNFSGDIKDASAYTVLLAQIAPKHCNRDPLKEGDLTRRAELMLQNAEKLGCRKFVSPRDVVRGNQKLNLAFVANLFNTWPALEPLEEEIVIIEETREEKQFRNWMNSLGVDPFVNNLYSDLSDGLVLLQLFDKVEPGIVNWNQVNKNKPLTTWKALENDNYAVALGKQLKFSLVGIQGKDIMDGNKTLTLSVVWQLMRHHVISILQRLGGGNKITDNEIVNWANDKVRSAGKSSSMASFKDPSLKNSVFLIDLIDAVRPGAADYALVAHADDEATLLLNAKYAVSLARKIGGAVFALPEDIVEVKNKMIMTFVATIMAIDLGHHGH</sequence>
<feature type="region of interest" description="Disordered" evidence="6">
    <location>
        <begin position="1"/>
        <end position="20"/>
    </location>
</feature>
<keyword evidence="4" id="KW-0009">Actin-binding</keyword>
<dbReference type="CDD" id="cd21220">
    <property type="entry name" value="CH_PLS_FIM_rpt4"/>
    <property type="match status" value="1"/>
</dbReference>
<organism evidence="8 9">
    <name type="scientific">Acanthamoeba castellanii (strain ATCC 30010 / Neff)</name>
    <dbReference type="NCBI Taxonomy" id="1257118"/>
    <lineage>
        <taxon>Eukaryota</taxon>
        <taxon>Amoebozoa</taxon>
        <taxon>Discosea</taxon>
        <taxon>Longamoebia</taxon>
        <taxon>Centramoebida</taxon>
        <taxon>Acanthamoebidae</taxon>
        <taxon>Acanthamoeba</taxon>
    </lineage>
</organism>
<dbReference type="InterPro" id="IPR039959">
    <property type="entry name" value="Fimbrin/Plastin"/>
</dbReference>
<dbReference type="PANTHER" id="PTHR19961:SF18">
    <property type="entry name" value="FI19014P1"/>
    <property type="match status" value="1"/>
</dbReference>
<dbReference type="GO" id="GO:0005884">
    <property type="term" value="C:actin filament"/>
    <property type="evidence" value="ECO:0007669"/>
    <property type="project" value="TreeGrafter"/>
</dbReference>
<dbReference type="PROSITE" id="PS00020">
    <property type="entry name" value="ACTININ_2"/>
    <property type="match status" value="1"/>
</dbReference>
<protein>
    <recommendedName>
        <fullName evidence="5">Fimbrin</fullName>
    </recommendedName>
</protein>
<dbReference type="SUPFAM" id="SSF47576">
    <property type="entry name" value="Calponin-homology domain, CH-domain"/>
    <property type="match status" value="1"/>
</dbReference>
<dbReference type="OrthoDB" id="431378at2759"/>
<dbReference type="InterPro" id="IPR001715">
    <property type="entry name" value="CH_dom"/>
</dbReference>
<dbReference type="GO" id="GO:0071944">
    <property type="term" value="C:cell periphery"/>
    <property type="evidence" value="ECO:0007669"/>
    <property type="project" value="UniProtKB-ARBA"/>
</dbReference>
<dbReference type="FunFam" id="1.10.418.10:FF:000010">
    <property type="entry name" value="Plastin-3 isoform 1"/>
    <property type="match status" value="1"/>
</dbReference>
<proteinExistence type="predicted"/>
<evidence type="ECO:0000313" key="9">
    <source>
        <dbReference type="Proteomes" id="UP000011083"/>
    </source>
</evidence>
<feature type="domain" description="Calponin-homology (CH)" evidence="7">
    <location>
        <begin position="401"/>
        <end position="509"/>
    </location>
</feature>
<dbReference type="FunFam" id="1.10.418.10:FF:000016">
    <property type="entry name" value="Probable fimbrin"/>
    <property type="match status" value="1"/>
</dbReference>
<evidence type="ECO:0000313" key="8">
    <source>
        <dbReference type="EMBL" id="ELR12888.1"/>
    </source>
</evidence>
<dbReference type="EMBL" id="KB008103">
    <property type="protein sequence ID" value="ELR12888.1"/>
    <property type="molecule type" value="Genomic_DNA"/>
</dbReference>
<dbReference type="CDD" id="cd21295">
    <property type="entry name" value="CH_PLS_rpt2"/>
    <property type="match status" value="1"/>
</dbReference>
<keyword evidence="1" id="KW-0479">Metal-binding</keyword>
<dbReference type="RefSeq" id="XP_004334901.1">
    <property type="nucleotide sequence ID" value="XM_004334853.1"/>
</dbReference>
<gene>
    <name evidence="8" type="ORF">ACA1_095080</name>
</gene>
<name>L8GJG4_ACACF</name>
<evidence type="ECO:0000256" key="5">
    <source>
        <dbReference type="ARBA" id="ARBA00073963"/>
    </source>
</evidence>
<keyword evidence="9" id="KW-1185">Reference proteome</keyword>
<feature type="domain" description="Calponin-homology (CH)" evidence="7">
    <location>
        <begin position="283"/>
        <end position="389"/>
    </location>
</feature>